<dbReference type="AlphaFoldDB" id="A0A4C1X5M7"/>
<evidence type="ECO:0000313" key="2">
    <source>
        <dbReference type="Proteomes" id="UP000299102"/>
    </source>
</evidence>
<proteinExistence type="predicted"/>
<protein>
    <submittedName>
        <fullName evidence="1">Uncharacterized protein</fullName>
    </submittedName>
</protein>
<organism evidence="1 2">
    <name type="scientific">Eumeta variegata</name>
    <name type="common">Bagworm moth</name>
    <name type="synonym">Eumeta japonica</name>
    <dbReference type="NCBI Taxonomy" id="151549"/>
    <lineage>
        <taxon>Eukaryota</taxon>
        <taxon>Metazoa</taxon>
        <taxon>Ecdysozoa</taxon>
        <taxon>Arthropoda</taxon>
        <taxon>Hexapoda</taxon>
        <taxon>Insecta</taxon>
        <taxon>Pterygota</taxon>
        <taxon>Neoptera</taxon>
        <taxon>Endopterygota</taxon>
        <taxon>Lepidoptera</taxon>
        <taxon>Glossata</taxon>
        <taxon>Ditrysia</taxon>
        <taxon>Tineoidea</taxon>
        <taxon>Psychidae</taxon>
        <taxon>Oiketicinae</taxon>
        <taxon>Eumeta</taxon>
    </lineage>
</organism>
<accession>A0A4C1X5M7</accession>
<comment type="caution">
    <text evidence="1">The sequence shown here is derived from an EMBL/GenBank/DDBJ whole genome shotgun (WGS) entry which is preliminary data.</text>
</comment>
<evidence type="ECO:0000313" key="1">
    <source>
        <dbReference type="EMBL" id="GBP58463.1"/>
    </source>
</evidence>
<gene>
    <name evidence="1" type="ORF">EVAR_36935_1</name>
</gene>
<dbReference type="EMBL" id="BGZK01000735">
    <property type="protein sequence ID" value="GBP58463.1"/>
    <property type="molecule type" value="Genomic_DNA"/>
</dbReference>
<keyword evidence="2" id="KW-1185">Reference proteome</keyword>
<sequence length="180" mass="19552">MATSQQEFLPVIPHQLACARAGMGVGAAGLGGGLGGALYPQNVVVGSWRYDNLQRPAYGRSNFGVHSCVDAALKHSIHADHVQQGVTRQGLRILTYTKEVLGREIVAWSASYAAHDIGKETGAEIDRKTGFRMTVVIIIGTRGITGIRLGSAMWIEFDSKIYQINDEGIYSMFTRAKPPY</sequence>
<dbReference type="Proteomes" id="UP000299102">
    <property type="component" value="Unassembled WGS sequence"/>
</dbReference>
<reference evidence="1 2" key="1">
    <citation type="journal article" date="2019" name="Commun. Biol.">
        <title>The bagworm genome reveals a unique fibroin gene that provides high tensile strength.</title>
        <authorList>
            <person name="Kono N."/>
            <person name="Nakamura H."/>
            <person name="Ohtoshi R."/>
            <person name="Tomita M."/>
            <person name="Numata K."/>
            <person name="Arakawa K."/>
        </authorList>
    </citation>
    <scope>NUCLEOTIDE SEQUENCE [LARGE SCALE GENOMIC DNA]</scope>
</reference>
<name>A0A4C1X5M7_EUMVA</name>